<gene>
    <name evidence="7 9" type="primary">recO</name>
    <name evidence="9" type="ORF">GTA51_08440</name>
</gene>
<dbReference type="HAMAP" id="MF_00201">
    <property type="entry name" value="RecO"/>
    <property type="match status" value="1"/>
</dbReference>
<evidence type="ECO:0000313" key="10">
    <source>
        <dbReference type="Proteomes" id="UP000482487"/>
    </source>
</evidence>
<dbReference type="Gene3D" id="1.20.1440.120">
    <property type="entry name" value="Recombination protein O, C-terminal domain"/>
    <property type="match status" value="1"/>
</dbReference>
<dbReference type="GO" id="GO:0006302">
    <property type="term" value="P:double-strand break repair"/>
    <property type="evidence" value="ECO:0007669"/>
    <property type="project" value="TreeGrafter"/>
</dbReference>
<comment type="similarity">
    <text evidence="1 7">Belongs to the RecO family.</text>
</comment>
<accession>A0A7C9IUW8</accession>
<dbReference type="PANTHER" id="PTHR33991">
    <property type="entry name" value="DNA REPAIR PROTEIN RECO"/>
    <property type="match status" value="1"/>
</dbReference>
<proteinExistence type="inferred from homology"/>
<dbReference type="EMBL" id="WVUD01000011">
    <property type="protein sequence ID" value="MYL83163.1"/>
    <property type="molecule type" value="Genomic_DNA"/>
</dbReference>
<evidence type="ECO:0000256" key="4">
    <source>
        <dbReference type="ARBA" id="ARBA00023172"/>
    </source>
</evidence>
<dbReference type="Pfam" id="PF11967">
    <property type="entry name" value="RecO_N"/>
    <property type="match status" value="1"/>
</dbReference>
<evidence type="ECO:0000256" key="1">
    <source>
        <dbReference type="ARBA" id="ARBA00007452"/>
    </source>
</evidence>
<dbReference type="Proteomes" id="UP000482487">
    <property type="component" value="Unassembled WGS sequence"/>
</dbReference>
<dbReference type="Pfam" id="PF02565">
    <property type="entry name" value="RecO_C"/>
    <property type="match status" value="1"/>
</dbReference>
<dbReference type="InterPro" id="IPR037278">
    <property type="entry name" value="ARFGAP/RecO"/>
</dbReference>
<dbReference type="NCBIfam" id="TIGR00613">
    <property type="entry name" value="reco"/>
    <property type="match status" value="1"/>
</dbReference>
<dbReference type="SUPFAM" id="SSF57863">
    <property type="entry name" value="ArfGap/RecO-like zinc finger"/>
    <property type="match status" value="1"/>
</dbReference>
<protein>
    <recommendedName>
        <fullName evidence="2 7">DNA repair protein RecO</fullName>
    </recommendedName>
    <alternativeName>
        <fullName evidence="6 7">Recombination protein O</fullName>
    </alternativeName>
</protein>
<sequence>MEFCEQALVLAVRRFREIDAWVRLLSPVRGVYTAFAFGGMKSRRRFLGCLDPLNHVQFKVRRSGYRSYHCLTEGRLLDSPRQLRTHPQRLGMAVNCLKFFEAVPIPAHSAAEAYALLRELLAALDAAEAPSSLVPLLFRARMTFVHGMLPVCGHCAACGRALGDNGAVCHVEEGKILCPACRSAASGGVRLPLSSGALSLLETAVAQSPDCWALCRPQPTAAREFSRAVDLLVRYHMGLAWEQGGFVRA</sequence>
<dbReference type="Gene3D" id="6.20.220.20">
    <property type="entry name" value="Recombination protein O, zinc-binding domain"/>
    <property type="match status" value="1"/>
</dbReference>
<dbReference type="PANTHER" id="PTHR33991:SF1">
    <property type="entry name" value="DNA REPAIR PROTEIN RECO"/>
    <property type="match status" value="1"/>
</dbReference>
<organism evidence="9 10">
    <name type="scientific">Solidesulfovibrio aerotolerans</name>
    <dbReference type="NCBI Taxonomy" id="295255"/>
    <lineage>
        <taxon>Bacteria</taxon>
        <taxon>Pseudomonadati</taxon>
        <taxon>Thermodesulfobacteriota</taxon>
        <taxon>Desulfovibrionia</taxon>
        <taxon>Desulfovibrionales</taxon>
        <taxon>Desulfovibrionaceae</taxon>
        <taxon>Solidesulfovibrio</taxon>
    </lineage>
</organism>
<evidence type="ECO:0000313" key="9">
    <source>
        <dbReference type="EMBL" id="MYL83163.1"/>
    </source>
</evidence>
<dbReference type="SUPFAM" id="SSF50249">
    <property type="entry name" value="Nucleic acid-binding proteins"/>
    <property type="match status" value="1"/>
</dbReference>
<dbReference type="InterPro" id="IPR012340">
    <property type="entry name" value="NA-bd_OB-fold"/>
</dbReference>
<evidence type="ECO:0000259" key="8">
    <source>
        <dbReference type="Pfam" id="PF11967"/>
    </source>
</evidence>
<dbReference type="GO" id="GO:0043590">
    <property type="term" value="C:bacterial nucleoid"/>
    <property type="evidence" value="ECO:0007669"/>
    <property type="project" value="TreeGrafter"/>
</dbReference>
<evidence type="ECO:0000256" key="7">
    <source>
        <dbReference type="HAMAP-Rule" id="MF_00201"/>
    </source>
</evidence>
<evidence type="ECO:0000256" key="2">
    <source>
        <dbReference type="ARBA" id="ARBA00021310"/>
    </source>
</evidence>
<comment type="caution">
    <text evidence="9">The sequence shown here is derived from an EMBL/GenBank/DDBJ whole genome shotgun (WGS) entry which is preliminary data.</text>
</comment>
<keyword evidence="10" id="KW-1185">Reference proteome</keyword>
<dbReference type="InterPro" id="IPR003717">
    <property type="entry name" value="RecO"/>
</dbReference>
<dbReference type="OrthoDB" id="9780797at2"/>
<comment type="function">
    <text evidence="7">Involved in DNA repair and RecF pathway recombination.</text>
</comment>
<feature type="domain" description="DNA replication/recombination mediator RecO N-terminal" evidence="8">
    <location>
        <begin position="1"/>
        <end position="79"/>
    </location>
</feature>
<name>A0A7C9IUW8_9BACT</name>
<keyword evidence="3 7" id="KW-0227">DNA damage</keyword>
<reference evidence="9 10" key="1">
    <citation type="submission" date="2020-01" db="EMBL/GenBank/DDBJ databases">
        <title>Genome sequence of Desulfovibrio aerotolerans DSM 16695(T).</title>
        <authorList>
            <person name="Karnachuk O."/>
            <person name="Avakyan M."/>
            <person name="Mardanov A."/>
            <person name="Kadnikov V."/>
            <person name="Ravin N."/>
        </authorList>
    </citation>
    <scope>NUCLEOTIDE SEQUENCE [LARGE SCALE GENOMIC DNA]</scope>
    <source>
        <strain evidence="9 10">DSM 16695</strain>
    </source>
</reference>
<dbReference type="InterPro" id="IPR022572">
    <property type="entry name" value="DNA_rep/recomb_RecO_N"/>
</dbReference>
<dbReference type="AlphaFoldDB" id="A0A7C9IUW8"/>
<evidence type="ECO:0000256" key="5">
    <source>
        <dbReference type="ARBA" id="ARBA00023204"/>
    </source>
</evidence>
<evidence type="ECO:0000256" key="6">
    <source>
        <dbReference type="ARBA" id="ARBA00033409"/>
    </source>
</evidence>
<keyword evidence="5 7" id="KW-0234">DNA repair</keyword>
<dbReference type="RefSeq" id="WP_160960255.1">
    <property type="nucleotide sequence ID" value="NZ_WVUD01000011.1"/>
</dbReference>
<dbReference type="InterPro" id="IPR042242">
    <property type="entry name" value="RecO_C"/>
</dbReference>
<dbReference type="Gene3D" id="2.40.50.140">
    <property type="entry name" value="Nucleic acid-binding proteins"/>
    <property type="match status" value="1"/>
</dbReference>
<dbReference type="GO" id="GO:0006310">
    <property type="term" value="P:DNA recombination"/>
    <property type="evidence" value="ECO:0007669"/>
    <property type="project" value="UniProtKB-UniRule"/>
</dbReference>
<keyword evidence="4 7" id="KW-0233">DNA recombination</keyword>
<evidence type="ECO:0000256" key="3">
    <source>
        <dbReference type="ARBA" id="ARBA00022763"/>
    </source>
</evidence>